<dbReference type="CDD" id="cd00086">
    <property type="entry name" value="homeodomain"/>
    <property type="match status" value="1"/>
</dbReference>
<dbReference type="AlphaFoldDB" id="A0A0M3KBI7"/>
<feature type="region of interest" description="Disordered" evidence="4">
    <location>
        <begin position="1"/>
        <end position="231"/>
    </location>
</feature>
<dbReference type="SUPFAM" id="SSF46689">
    <property type="entry name" value="Homeodomain-like"/>
    <property type="match status" value="1"/>
</dbReference>
<feature type="compositionally biased region" description="Polar residues" evidence="4">
    <location>
        <begin position="63"/>
        <end position="79"/>
    </location>
</feature>
<dbReference type="WBParaSite" id="ASIM_0001833401-mRNA-1">
    <property type="protein sequence ID" value="ASIM_0001833401-mRNA-1"/>
    <property type="gene ID" value="ASIM_0001833401"/>
</dbReference>
<name>A0A0M3KBI7_ANISI</name>
<feature type="DNA-binding region" description="Homeobox" evidence="2">
    <location>
        <begin position="222"/>
        <end position="281"/>
    </location>
</feature>
<organism evidence="8">
    <name type="scientific">Anisakis simplex</name>
    <name type="common">Herring worm</name>
    <dbReference type="NCBI Taxonomy" id="6269"/>
    <lineage>
        <taxon>Eukaryota</taxon>
        <taxon>Metazoa</taxon>
        <taxon>Ecdysozoa</taxon>
        <taxon>Nematoda</taxon>
        <taxon>Chromadorea</taxon>
        <taxon>Rhabditida</taxon>
        <taxon>Spirurina</taxon>
        <taxon>Ascaridomorpha</taxon>
        <taxon>Ascaridoidea</taxon>
        <taxon>Anisakidae</taxon>
        <taxon>Anisakis</taxon>
        <taxon>Anisakis simplex complex</taxon>
    </lineage>
</organism>
<feature type="compositionally biased region" description="Polar residues" evidence="4">
    <location>
        <begin position="86"/>
        <end position="96"/>
    </location>
</feature>
<accession>A0A0M3KBI7</accession>
<dbReference type="EMBL" id="UYRR01034508">
    <property type="protein sequence ID" value="VDK61299.1"/>
    <property type="molecule type" value="Genomic_DNA"/>
</dbReference>
<dbReference type="Pfam" id="PF00046">
    <property type="entry name" value="Homeodomain"/>
    <property type="match status" value="1"/>
</dbReference>
<dbReference type="GO" id="GO:0005634">
    <property type="term" value="C:nucleus"/>
    <property type="evidence" value="ECO:0007669"/>
    <property type="project" value="UniProtKB-SubCell"/>
</dbReference>
<gene>
    <name evidence="6" type="ORF">ASIM_LOCUS17736</name>
</gene>
<keyword evidence="2 3" id="KW-0238">DNA-binding</keyword>
<protein>
    <submittedName>
        <fullName evidence="8">Homeobox domain-containing protein</fullName>
    </submittedName>
</protein>
<proteinExistence type="predicted"/>
<feature type="compositionally biased region" description="Polar residues" evidence="4">
    <location>
        <begin position="181"/>
        <end position="193"/>
    </location>
</feature>
<dbReference type="InterPro" id="IPR003226">
    <property type="entry name" value="MYG1_exonuclease"/>
</dbReference>
<comment type="subcellular location">
    <subcellularLocation>
        <location evidence="1 2 3">Nucleus</location>
    </subcellularLocation>
</comment>
<evidence type="ECO:0000313" key="8">
    <source>
        <dbReference type="WBParaSite" id="ASIM_0001833401-mRNA-1"/>
    </source>
</evidence>
<keyword evidence="2 3" id="KW-0371">Homeobox</keyword>
<evidence type="ECO:0000256" key="4">
    <source>
        <dbReference type="SAM" id="MobiDB-lite"/>
    </source>
</evidence>
<sequence>SVVRIEDDAPGADKNGPNGTGEPDSSGKDKIDDSSNNEDNDTDKDNHDHKNNASDSDSDKNNVSISELINTDGKCNTQPVDHITSKVPQAETTPGNATIAEKTTRVYKLRGAPNLTIHMLPPGLKLQRKKMPSASKPNEQPPNPRTHKTLRRSPSVEEIPSSDSSDSSRKVSKRRHRKIVTNVSDASKTLPENNKTRKRQRVDKNNNTEVSGKRTKANGEKRQVRKSRWTPSQQSILEEYFELDRYPPKQTVQEISERAGLSIADTRKWFANQRRKEQDQLKNFGLDELMLIFEQPLAATDRNAQEQPPDTSEEASSRFDLLISQLREQQQKHGNIKEELQSKLLHIKSDQQHRDDEIRLKTDESIRKFGKIRWTSNSDTELSSRVLTVSLPAAESIPGNTVLKTLRKFCSSSYRLGSTVSLTRGMPSIGTHDGKFHCDEVFACFLLKSLPEFSRYEIV</sequence>
<dbReference type="SMART" id="SM00389">
    <property type="entry name" value="HOX"/>
    <property type="match status" value="1"/>
</dbReference>
<dbReference type="PROSITE" id="PS50071">
    <property type="entry name" value="HOMEOBOX_2"/>
    <property type="match status" value="1"/>
</dbReference>
<feature type="domain" description="Homeobox" evidence="5">
    <location>
        <begin position="220"/>
        <end position="280"/>
    </location>
</feature>
<reference evidence="6 7" key="2">
    <citation type="submission" date="2018-11" db="EMBL/GenBank/DDBJ databases">
        <authorList>
            <consortium name="Pathogen Informatics"/>
        </authorList>
    </citation>
    <scope>NUCLEOTIDE SEQUENCE [LARGE SCALE GENOMIC DNA]</scope>
</reference>
<keyword evidence="2 3" id="KW-0539">Nucleus</keyword>
<evidence type="ECO:0000313" key="6">
    <source>
        <dbReference type="EMBL" id="VDK61299.1"/>
    </source>
</evidence>
<evidence type="ECO:0000259" key="5">
    <source>
        <dbReference type="PROSITE" id="PS50071"/>
    </source>
</evidence>
<dbReference type="Pfam" id="PF03690">
    <property type="entry name" value="MYG1_exonuc"/>
    <property type="match status" value="1"/>
</dbReference>
<dbReference type="Proteomes" id="UP000267096">
    <property type="component" value="Unassembled WGS sequence"/>
</dbReference>
<dbReference type="InterPro" id="IPR001356">
    <property type="entry name" value="HD"/>
</dbReference>
<evidence type="ECO:0000256" key="2">
    <source>
        <dbReference type="PROSITE-ProRule" id="PRU00108"/>
    </source>
</evidence>
<dbReference type="InterPro" id="IPR009057">
    <property type="entry name" value="Homeodomain-like_sf"/>
</dbReference>
<feature type="compositionally biased region" description="Basic and acidic residues" evidence="4">
    <location>
        <begin position="43"/>
        <end position="60"/>
    </location>
</feature>
<dbReference type="OrthoDB" id="5834333at2759"/>
<evidence type="ECO:0000313" key="7">
    <source>
        <dbReference type="Proteomes" id="UP000267096"/>
    </source>
</evidence>
<dbReference type="GO" id="GO:0003677">
    <property type="term" value="F:DNA binding"/>
    <property type="evidence" value="ECO:0007669"/>
    <property type="project" value="UniProtKB-UniRule"/>
</dbReference>
<feature type="compositionally biased region" description="Basic residues" evidence="4">
    <location>
        <begin position="170"/>
        <end position="179"/>
    </location>
</feature>
<evidence type="ECO:0000256" key="1">
    <source>
        <dbReference type="ARBA" id="ARBA00004123"/>
    </source>
</evidence>
<dbReference type="Gene3D" id="1.10.10.60">
    <property type="entry name" value="Homeodomain-like"/>
    <property type="match status" value="1"/>
</dbReference>
<feature type="compositionally biased region" description="Low complexity" evidence="4">
    <location>
        <begin position="156"/>
        <end position="165"/>
    </location>
</feature>
<keyword evidence="7" id="KW-1185">Reference proteome</keyword>
<reference evidence="8" key="1">
    <citation type="submission" date="2017-02" db="UniProtKB">
        <authorList>
            <consortium name="WormBaseParasite"/>
        </authorList>
    </citation>
    <scope>IDENTIFICATION</scope>
</reference>
<evidence type="ECO:0000256" key="3">
    <source>
        <dbReference type="RuleBase" id="RU000682"/>
    </source>
</evidence>